<dbReference type="InterPro" id="IPR036864">
    <property type="entry name" value="Zn2-C6_fun-type_DNA-bd_sf"/>
</dbReference>
<dbReference type="GO" id="GO:0001216">
    <property type="term" value="F:DNA-binding transcription activator activity"/>
    <property type="evidence" value="ECO:0007669"/>
    <property type="project" value="UniProtKB-ARBA"/>
</dbReference>
<feature type="coiled-coil region" evidence="8">
    <location>
        <begin position="109"/>
        <end position="136"/>
    </location>
</feature>
<organism evidence="11 12">
    <name type="scientific">Aspergillus pseudoviridinutans</name>
    <dbReference type="NCBI Taxonomy" id="1517512"/>
    <lineage>
        <taxon>Eukaryota</taxon>
        <taxon>Fungi</taxon>
        <taxon>Dikarya</taxon>
        <taxon>Ascomycota</taxon>
        <taxon>Pezizomycotina</taxon>
        <taxon>Eurotiomycetes</taxon>
        <taxon>Eurotiomycetidae</taxon>
        <taxon>Eurotiales</taxon>
        <taxon>Aspergillaceae</taxon>
        <taxon>Aspergillus</taxon>
        <taxon>Aspergillus subgen. Fumigati</taxon>
    </lineage>
</organism>
<evidence type="ECO:0000256" key="3">
    <source>
        <dbReference type="ARBA" id="ARBA00022833"/>
    </source>
</evidence>
<keyword evidence="12" id="KW-1185">Reference proteome</keyword>
<keyword evidence="8" id="KW-0175">Coiled coil</keyword>
<dbReference type="Pfam" id="PF00172">
    <property type="entry name" value="Zn_clus"/>
    <property type="match status" value="1"/>
</dbReference>
<evidence type="ECO:0000256" key="7">
    <source>
        <dbReference type="ARBA" id="ARBA00023242"/>
    </source>
</evidence>
<dbReference type="GO" id="GO:0005634">
    <property type="term" value="C:nucleus"/>
    <property type="evidence" value="ECO:0007669"/>
    <property type="project" value="UniProtKB-SubCell"/>
</dbReference>
<keyword evidence="3" id="KW-0862">Zinc</keyword>
<dbReference type="CDD" id="cd00067">
    <property type="entry name" value="GAL4"/>
    <property type="match status" value="1"/>
</dbReference>
<evidence type="ECO:0000313" key="12">
    <source>
        <dbReference type="Proteomes" id="UP001043456"/>
    </source>
</evidence>
<keyword evidence="6" id="KW-0804">Transcription</keyword>
<dbReference type="GO" id="GO:0008270">
    <property type="term" value="F:zinc ion binding"/>
    <property type="evidence" value="ECO:0007669"/>
    <property type="project" value="InterPro"/>
</dbReference>
<dbReference type="AlphaFoldDB" id="A0A9P3BK14"/>
<comment type="caution">
    <text evidence="11">The sequence shown here is derived from an EMBL/GenBank/DDBJ whole genome shotgun (WGS) entry which is preliminary data.</text>
</comment>
<dbReference type="PROSITE" id="PS50048">
    <property type="entry name" value="ZN2_CY6_FUNGAL_2"/>
    <property type="match status" value="1"/>
</dbReference>
<sequence>MALSPKAQTSSTRSTSRPSNRHREEYQGESSFTLSVQEQNAESLLRCSRYMRMIADEMDPQSSLKRAKKACTECRQQKHKCDAYLNPDQPCTRCRKSEIKCVISDPFRREHKRQRRAELEHEANELRRQLQAVQAPTHHASPIAMLTAAAEMGVHSANSELALSLPTPPAPTLPTPPASGLSPSCAAALPVPSYAQQLLSSAGLEEPLAQVDIEPDNRRLEPTVPRTLNNVTVKAAEIDDLFQVFFREYSQFLPILDIGLTPNAYYTQSPFLFWAVIGVACRSYPKNPTLLTALSRGIVEMALLSALSTTPWHTVQGLLLLLTWPFAKDKTRSDVMFTLSGMMLHIAMQNGTHIPMSSHEFSRFKTPAPSEADMIRRSELWAHCVIAYQNSCIVKGQLARTLNDMHQELGQSHRLFQRIAPGLVLKLKCLDLVTRCSAAVVENGLRNLSLEQERSLDIILRTYESQIADLESQFTSGMIQPIYSRRNSADCLTAVDRFHVALCRLSILVFHFYKTETLSSTGSLPRLLATACRVIDFVQSLGQTPGRLMTTPVQINFGLLLASVSLLRILKLYTSCDLDLERARASFFAGINLAKEMSVQQNDTAAKAVFILNQLWNSTKAYRKPDGSAYTSLRVRGRLVLSPVLDAVWWWRDENEPQYRTMYLPQGEAADGIPPIPETHPAQADDPMISGAESDRNHSSAAASTMVNSAERQDSVRADDHFLADFEWALCEDEFFLPTGPYT</sequence>
<dbReference type="PANTHER" id="PTHR31845:SF21">
    <property type="entry name" value="REGULATORY PROTEIN LEU3"/>
    <property type="match status" value="1"/>
</dbReference>
<accession>A0A9P3BK14</accession>
<evidence type="ECO:0000256" key="2">
    <source>
        <dbReference type="ARBA" id="ARBA00022723"/>
    </source>
</evidence>
<evidence type="ECO:0000256" key="6">
    <source>
        <dbReference type="ARBA" id="ARBA00023163"/>
    </source>
</evidence>
<evidence type="ECO:0000313" key="11">
    <source>
        <dbReference type="EMBL" id="GIJ89189.1"/>
    </source>
</evidence>
<dbReference type="GeneID" id="67006729"/>
<gene>
    <name evidence="11" type="ORF">Asppvi_008119</name>
</gene>
<dbReference type="OrthoDB" id="3163292at2759"/>
<feature type="compositionally biased region" description="Low complexity" evidence="9">
    <location>
        <begin position="9"/>
        <end position="18"/>
    </location>
</feature>
<dbReference type="GO" id="GO:0000976">
    <property type="term" value="F:transcription cis-regulatory region binding"/>
    <property type="evidence" value="ECO:0007669"/>
    <property type="project" value="TreeGrafter"/>
</dbReference>
<evidence type="ECO:0000259" key="10">
    <source>
        <dbReference type="PROSITE" id="PS50048"/>
    </source>
</evidence>
<dbReference type="Gene3D" id="4.10.240.10">
    <property type="entry name" value="Zn(2)-C6 fungal-type DNA-binding domain"/>
    <property type="match status" value="1"/>
</dbReference>
<dbReference type="FunFam" id="4.10.240.10:FF:000003">
    <property type="entry name" value="C6 transcription factor (Leu3)"/>
    <property type="match status" value="1"/>
</dbReference>
<dbReference type="CDD" id="cd12148">
    <property type="entry name" value="fungal_TF_MHR"/>
    <property type="match status" value="1"/>
</dbReference>
<proteinExistence type="predicted"/>
<feature type="region of interest" description="Disordered" evidence="9">
    <location>
        <begin position="668"/>
        <end position="712"/>
    </location>
</feature>
<dbReference type="PROSITE" id="PS00463">
    <property type="entry name" value="ZN2_CY6_FUNGAL_1"/>
    <property type="match status" value="1"/>
</dbReference>
<dbReference type="InterPro" id="IPR051089">
    <property type="entry name" value="prtT"/>
</dbReference>
<dbReference type="SMART" id="SM00066">
    <property type="entry name" value="GAL4"/>
    <property type="match status" value="1"/>
</dbReference>
<keyword evidence="5" id="KW-0238">DNA-binding</keyword>
<evidence type="ECO:0000256" key="9">
    <source>
        <dbReference type="SAM" id="MobiDB-lite"/>
    </source>
</evidence>
<dbReference type="RefSeq" id="XP_043159935.1">
    <property type="nucleotide sequence ID" value="XM_043304000.1"/>
</dbReference>
<protein>
    <recommendedName>
        <fullName evidence="10">Zn(2)-C6 fungal-type domain-containing protein</fullName>
    </recommendedName>
</protein>
<evidence type="ECO:0000256" key="5">
    <source>
        <dbReference type="ARBA" id="ARBA00023125"/>
    </source>
</evidence>
<dbReference type="SUPFAM" id="SSF57701">
    <property type="entry name" value="Zn2/Cys6 DNA-binding domain"/>
    <property type="match status" value="1"/>
</dbReference>
<feature type="domain" description="Zn(2)-C6 fungal-type" evidence="10">
    <location>
        <begin position="70"/>
        <end position="103"/>
    </location>
</feature>
<dbReference type="Proteomes" id="UP001043456">
    <property type="component" value="Unassembled WGS sequence"/>
</dbReference>
<comment type="subcellular location">
    <subcellularLocation>
        <location evidence="1">Nucleus</location>
    </subcellularLocation>
</comment>
<evidence type="ECO:0000256" key="4">
    <source>
        <dbReference type="ARBA" id="ARBA00023015"/>
    </source>
</evidence>
<dbReference type="EMBL" id="BHVY01000005">
    <property type="protein sequence ID" value="GIJ89189.1"/>
    <property type="molecule type" value="Genomic_DNA"/>
</dbReference>
<name>A0A9P3BK14_9EURO</name>
<feature type="region of interest" description="Disordered" evidence="9">
    <location>
        <begin position="1"/>
        <end position="35"/>
    </location>
</feature>
<keyword evidence="2" id="KW-0479">Metal-binding</keyword>
<feature type="compositionally biased region" description="Polar residues" evidence="9">
    <location>
        <begin position="699"/>
        <end position="710"/>
    </location>
</feature>
<keyword evidence="4" id="KW-0805">Transcription regulation</keyword>
<keyword evidence="7" id="KW-0539">Nucleus</keyword>
<evidence type="ECO:0000256" key="1">
    <source>
        <dbReference type="ARBA" id="ARBA00004123"/>
    </source>
</evidence>
<dbReference type="InterPro" id="IPR001138">
    <property type="entry name" value="Zn2Cys6_DnaBD"/>
</dbReference>
<evidence type="ECO:0000256" key="8">
    <source>
        <dbReference type="SAM" id="Coils"/>
    </source>
</evidence>
<dbReference type="GO" id="GO:0000981">
    <property type="term" value="F:DNA-binding transcription factor activity, RNA polymerase II-specific"/>
    <property type="evidence" value="ECO:0007669"/>
    <property type="project" value="InterPro"/>
</dbReference>
<dbReference type="PANTHER" id="PTHR31845">
    <property type="entry name" value="FINGER DOMAIN PROTEIN, PUTATIVE-RELATED"/>
    <property type="match status" value="1"/>
</dbReference>
<reference evidence="11 12" key="1">
    <citation type="submission" date="2018-10" db="EMBL/GenBank/DDBJ databases">
        <title>Pan-genome distribution and transcriptional activeness of fungal secondary metabolism genes in Aspergillus section Fumigati.</title>
        <authorList>
            <person name="Takahashi H."/>
            <person name="Umemura M."/>
            <person name="Ninomiya A."/>
            <person name="Kusuya Y."/>
            <person name="Urayama S."/>
            <person name="Shimizu M."/>
            <person name="Watanabe A."/>
            <person name="Kamei K."/>
            <person name="Yaguchi T."/>
            <person name="Hagiwara D."/>
        </authorList>
    </citation>
    <scope>NUCLEOTIDE SEQUENCE [LARGE SCALE GENOMIC DNA]</scope>
    <source>
        <strain evidence="11 12">IFM 55266</strain>
    </source>
</reference>